<dbReference type="EMBL" id="OZ034827">
    <property type="protein sequence ID" value="CAL1683261.1"/>
    <property type="molecule type" value="Genomic_DNA"/>
</dbReference>
<dbReference type="Proteomes" id="UP001497644">
    <property type="component" value="Chromosome 4"/>
</dbReference>
<proteinExistence type="predicted"/>
<keyword evidence="2" id="KW-1185">Reference proteome</keyword>
<evidence type="ECO:0000313" key="2">
    <source>
        <dbReference type="Proteomes" id="UP001497644"/>
    </source>
</evidence>
<name>A0AAV2NUL6_9HYME</name>
<gene>
    <name evidence="1" type="ORF">LPLAT_LOCUS9024</name>
</gene>
<dbReference type="AlphaFoldDB" id="A0AAV2NUL6"/>
<sequence length="141" mass="16201">MAKQTHSDDDDEQRRVLDHNAFIRMYLEFLICLTKEEASYFHGDEDARNLSLDRDTNLIEREKRIFSTYGENTRKEICSRLSDTTNSSLGCLSAHTDTNRKYHAISAVEKTLLSFGIIVMSKCSCAIHTASLYSMQRVLLK</sequence>
<reference evidence="1" key="1">
    <citation type="submission" date="2024-04" db="EMBL/GenBank/DDBJ databases">
        <authorList>
            <consortium name="Molecular Ecology Group"/>
        </authorList>
    </citation>
    <scope>NUCLEOTIDE SEQUENCE</scope>
</reference>
<organism evidence="1 2">
    <name type="scientific">Lasius platythorax</name>
    <dbReference type="NCBI Taxonomy" id="488582"/>
    <lineage>
        <taxon>Eukaryota</taxon>
        <taxon>Metazoa</taxon>
        <taxon>Ecdysozoa</taxon>
        <taxon>Arthropoda</taxon>
        <taxon>Hexapoda</taxon>
        <taxon>Insecta</taxon>
        <taxon>Pterygota</taxon>
        <taxon>Neoptera</taxon>
        <taxon>Endopterygota</taxon>
        <taxon>Hymenoptera</taxon>
        <taxon>Apocrita</taxon>
        <taxon>Aculeata</taxon>
        <taxon>Formicoidea</taxon>
        <taxon>Formicidae</taxon>
        <taxon>Formicinae</taxon>
        <taxon>Lasius</taxon>
        <taxon>Lasius</taxon>
    </lineage>
</organism>
<evidence type="ECO:0000313" key="1">
    <source>
        <dbReference type="EMBL" id="CAL1683261.1"/>
    </source>
</evidence>
<protein>
    <submittedName>
        <fullName evidence="1">Uncharacterized protein</fullName>
    </submittedName>
</protein>
<accession>A0AAV2NUL6</accession>